<protein>
    <submittedName>
        <fullName evidence="4">Phosphopantetheine-binding protein</fullName>
    </submittedName>
</protein>
<organism evidence="4 5">
    <name type="scientific">Streptomyces silvisoli</name>
    <dbReference type="NCBI Taxonomy" id="3034235"/>
    <lineage>
        <taxon>Bacteria</taxon>
        <taxon>Bacillati</taxon>
        <taxon>Actinomycetota</taxon>
        <taxon>Actinomycetes</taxon>
        <taxon>Kitasatosporales</taxon>
        <taxon>Streptomycetaceae</taxon>
        <taxon>Streptomyces</taxon>
    </lineage>
</organism>
<dbReference type="PROSITE" id="PS00012">
    <property type="entry name" value="PHOSPHOPANTETHEINE"/>
    <property type="match status" value="1"/>
</dbReference>
<comment type="caution">
    <text evidence="4">The sequence shown here is derived from an EMBL/GenBank/DDBJ whole genome shotgun (WGS) entry which is preliminary data.</text>
</comment>
<sequence>MVEVPWNSELEMIVRQNCPDVDDDTPILPSDVLKDLGLDSMGTVTVIVEIEETFGVVFPDDDMSFETFTTMDSLWRTVSRLTDSCPDQQP</sequence>
<dbReference type="Proteomes" id="UP001216579">
    <property type="component" value="Unassembled WGS sequence"/>
</dbReference>
<dbReference type="SUPFAM" id="SSF47336">
    <property type="entry name" value="ACP-like"/>
    <property type="match status" value="1"/>
</dbReference>
<dbReference type="PROSITE" id="PS50075">
    <property type="entry name" value="CARRIER"/>
    <property type="match status" value="1"/>
</dbReference>
<keyword evidence="5" id="KW-1185">Reference proteome</keyword>
<evidence type="ECO:0000259" key="3">
    <source>
        <dbReference type="PROSITE" id="PS50075"/>
    </source>
</evidence>
<accession>A0ABT5ZMN8</accession>
<feature type="domain" description="Carrier" evidence="3">
    <location>
        <begin position="5"/>
        <end position="82"/>
    </location>
</feature>
<dbReference type="InterPro" id="IPR006162">
    <property type="entry name" value="Ppantetheine_attach_site"/>
</dbReference>
<reference evidence="4 5" key="1">
    <citation type="submission" date="2023-03" db="EMBL/GenBank/DDBJ databases">
        <title>Draft genome sequence of Streptomyces sp. RB6PN23 isolated from peat swamp forest in Thailand.</title>
        <authorList>
            <person name="Klaysubun C."/>
            <person name="Duangmal K."/>
        </authorList>
    </citation>
    <scope>NUCLEOTIDE SEQUENCE [LARGE SCALE GENOMIC DNA]</scope>
    <source>
        <strain evidence="4 5">RB6PN23</strain>
    </source>
</reference>
<keyword evidence="1" id="KW-0596">Phosphopantetheine</keyword>
<dbReference type="InterPro" id="IPR009081">
    <property type="entry name" value="PP-bd_ACP"/>
</dbReference>
<evidence type="ECO:0000256" key="1">
    <source>
        <dbReference type="ARBA" id="ARBA00022450"/>
    </source>
</evidence>
<evidence type="ECO:0000313" key="4">
    <source>
        <dbReference type="EMBL" id="MDF3290273.1"/>
    </source>
</evidence>
<gene>
    <name evidence="4" type="ORF">P3G67_13660</name>
</gene>
<dbReference type="EMBL" id="JARJBC010000007">
    <property type="protein sequence ID" value="MDF3290273.1"/>
    <property type="molecule type" value="Genomic_DNA"/>
</dbReference>
<proteinExistence type="predicted"/>
<dbReference type="InterPro" id="IPR036736">
    <property type="entry name" value="ACP-like_sf"/>
</dbReference>
<dbReference type="Gene3D" id="1.10.1200.10">
    <property type="entry name" value="ACP-like"/>
    <property type="match status" value="1"/>
</dbReference>
<name>A0ABT5ZMN8_9ACTN</name>
<dbReference type="RefSeq" id="WP_276093710.1">
    <property type="nucleotide sequence ID" value="NZ_JARJBC010000007.1"/>
</dbReference>
<evidence type="ECO:0000256" key="2">
    <source>
        <dbReference type="ARBA" id="ARBA00022553"/>
    </source>
</evidence>
<dbReference type="Pfam" id="PF00550">
    <property type="entry name" value="PP-binding"/>
    <property type="match status" value="1"/>
</dbReference>
<keyword evidence="2" id="KW-0597">Phosphoprotein</keyword>
<evidence type="ECO:0000313" key="5">
    <source>
        <dbReference type="Proteomes" id="UP001216579"/>
    </source>
</evidence>